<dbReference type="EMBL" id="LTAN01000008">
    <property type="protein sequence ID" value="OBR05519.1"/>
    <property type="molecule type" value="Genomic_DNA"/>
</dbReference>
<dbReference type="Gene3D" id="1.10.1200.10">
    <property type="entry name" value="ACP-like"/>
    <property type="match status" value="1"/>
</dbReference>
<keyword evidence="12" id="KW-1185">Reference proteome</keyword>
<dbReference type="InterPro" id="IPR036736">
    <property type="entry name" value="ACP-like_sf"/>
</dbReference>
<dbReference type="InterPro" id="IPR032088">
    <property type="entry name" value="SAT"/>
</dbReference>
<dbReference type="InterPro" id="IPR036291">
    <property type="entry name" value="NAD(P)-bd_dom_sf"/>
</dbReference>
<evidence type="ECO:0000313" key="12">
    <source>
        <dbReference type="Proteomes" id="UP000092177"/>
    </source>
</evidence>
<dbReference type="Pfam" id="PF02801">
    <property type="entry name" value="Ketoacyl-synt_C"/>
    <property type="match status" value="1"/>
</dbReference>
<keyword evidence="4" id="KW-0511">Multifunctional enzyme</keyword>
<dbReference type="KEGG" id="chig:CH63R_12222"/>
<dbReference type="InterPro" id="IPR013217">
    <property type="entry name" value="Methyltransf_12"/>
</dbReference>
<dbReference type="PANTHER" id="PTHR45681">
    <property type="entry name" value="POLYKETIDE SYNTHASE 44-RELATED"/>
    <property type="match status" value="1"/>
</dbReference>
<dbReference type="InterPro" id="IPR016035">
    <property type="entry name" value="Acyl_Trfase/lysoPLipase"/>
</dbReference>
<feature type="region of interest" description="Disordered" evidence="7">
    <location>
        <begin position="1740"/>
        <end position="1778"/>
    </location>
</feature>
<dbReference type="Pfam" id="PF00550">
    <property type="entry name" value="PP-binding"/>
    <property type="match status" value="1"/>
</dbReference>
<dbReference type="InterPro" id="IPR029063">
    <property type="entry name" value="SAM-dependent_MTases_sf"/>
</dbReference>
<keyword evidence="3" id="KW-0808">Transferase</keyword>
<dbReference type="SUPFAM" id="SSF53335">
    <property type="entry name" value="S-adenosyl-L-methionine-dependent methyltransferases"/>
    <property type="match status" value="1"/>
</dbReference>
<evidence type="ECO:0000259" key="9">
    <source>
        <dbReference type="PROSITE" id="PS52004"/>
    </source>
</evidence>
<feature type="active site" description="Proton donor; for dehydratase activity" evidence="6">
    <location>
        <position position="1509"/>
    </location>
</feature>
<dbReference type="Gene3D" id="3.30.70.3290">
    <property type="match status" value="1"/>
</dbReference>
<keyword evidence="2" id="KW-0597">Phosphoprotein</keyword>
<dbReference type="SMART" id="SM01294">
    <property type="entry name" value="PKS_PP_betabranch"/>
    <property type="match status" value="1"/>
</dbReference>
<dbReference type="InterPro" id="IPR006162">
    <property type="entry name" value="Ppantetheine_attach_site"/>
</dbReference>
<dbReference type="SUPFAM" id="SSF52151">
    <property type="entry name" value="FabD/lysophospholipase-like"/>
    <property type="match status" value="1"/>
</dbReference>
<dbReference type="Pfam" id="PF00109">
    <property type="entry name" value="ketoacyl-synt"/>
    <property type="match status" value="1"/>
</dbReference>
<dbReference type="InterPro" id="IPR016039">
    <property type="entry name" value="Thiolase-like"/>
</dbReference>
<feature type="region of interest" description="C-terminal hotdog fold" evidence="6">
    <location>
        <begin position="1451"/>
        <end position="1601"/>
    </location>
</feature>
<dbReference type="CDD" id="cd00833">
    <property type="entry name" value="PKS"/>
    <property type="match status" value="1"/>
</dbReference>
<evidence type="ECO:0000313" key="11">
    <source>
        <dbReference type="EMBL" id="OBR05519.1"/>
    </source>
</evidence>
<gene>
    <name evidence="11" type="ORF">CH63R_12222</name>
</gene>
<evidence type="ECO:0000256" key="6">
    <source>
        <dbReference type="PROSITE-ProRule" id="PRU01363"/>
    </source>
</evidence>
<dbReference type="InterPro" id="IPR049900">
    <property type="entry name" value="PKS_mFAS_DH"/>
</dbReference>
<dbReference type="Gene3D" id="3.10.129.110">
    <property type="entry name" value="Polyketide synthase dehydratase"/>
    <property type="match status" value="1"/>
</dbReference>
<dbReference type="InterPro" id="IPR014030">
    <property type="entry name" value="Ketoacyl_synth_N"/>
</dbReference>
<dbReference type="InterPro" id="IPR050444">
    <property type="entry name" value="Polyketide_Synthase"/>
</dbReference>
<evidence type="ECO:0000259" key="8">
    <source>
        <dbReference type="PROSITE" id="PS50075"/>
    </source>
</evidence>
<dbReference type="InterPro" id="IPR018201">
    <property type="entry name" value="Ketoacyl_synth_AS"/>
</dbReference>
<dbReference type="Gene3D" id="3.40.50.720">
    <property type="entry name" value="NAD(P)-binding Rossmann-like Domain"/>
    <property type="match status" value="1"/>
</dbReference>
<dbReference type="InterPro" id="IPR042104">
    <property type="entry name" value="PKS_dehydratase_sf"/>
</dbReference>
<dbReference type="SMART" id="SM00827">
    <property type="entry name" value="PKS_AT"/>
    <property type="match status" value="1"/>
</dbReference>
<dbReference type="PROSITE" id="PS00606">
    <property type="entry name" value="KS3_1"/>
    <property type="match status" value="1"/>
</dbReference>
<feature type="compositionally biased region" description="Low complexity" evidence="7">
    <location>
        <begin position="1762"/>
        <end position="1771"/>
    </location>
</feature>
<feature type="domain" description="Carrier" evidence="8">
    <location>
        <begin position="1661"/>
        <end position="1735"/>
    </location>
</feature>
<evidence type="ECO:0000256" key="7">
    <source>
        <dbReference type="SAM" id="MobiDB-lite"/>
    </source>
</evidence>
<dbReference type="InterPro" id="IPR041068">
    <property type="entry name" value="HTH_51"/>
</dbReference>
<dbReference type="Proteomes" id="UP000092177">
    <property type="component" value="Chromosome 8"/>
</dbReference>
<dbReference type="RefSeq" id="XP_018154037.1">
    <property type="nucleotide sequence ID" value="XM_018307196.1"/>
</dbReference>
<feature type="domain" description="Ketosynthase family 3 (KS3)" evidence="9">
    <location>
        <begin position="392"/>
        <end position="808"/>
    </location>
</feature>
<feature type="active site" description="Proton acceptor; for dehydratase activity" evidence="6">
    <location>
        <position position="1329"/>
    </location>
</feature>
<protein>
    <submittedName>
        <fullName evidence="11">Beta-ketoacyl synthase domain-containing protein</fullName>
    </submittedName>
</protein>
<dbReference type="GO" id="GO:0006633">
    <property type="term" value="P:fatty acid biosynthetic process"/>
    <property type="evidence" value="ECO:0007669"/>
    <property type="project" value="InterPro"/>
</dbReference>
<dbReference type="Pfam" id="PF00698">
    <property type="entry name" value="Acyl_transf_1"/>
    <property type="match status" value="1"/>
</dbReference>
<comment type="caution">
    <text evidence="11">The sequence shown here is derived from an EMBL/GenBank/DDBJ whole genome shotgun (WGS) entry which is preliminary data.</text>
</comment>
<keyword evidence="1" id="KW-0596">Phosphopantetheine</keyword>
<dbReference type="Pfam" id="PF18558">
    <property type="entry name" value="HTH_51"/>
    <property type="match status" value="1"/>
</dbReference>
<dbReference type="InterPro" id="IPR014043">
    <property type="entry name" value="Acyl_transferase_dom"/>
</dbReference>
<dbReference type="SUPFAM" id="SSF51735">
    <property type="entry name" value="NAD(P)-binding Rossmann-fold domains"/>
    <property type="match status" value="1"/>
</dbReference>
<dbReference type="SUPFAM" id="SSF47336">
    <property type="entry name" value="ACP-like"/>
    <property type="match status" value="1"/>
</dbReference>
<evidence type="ECO:0000256" key="4">
    <source>
        <dbReference type="ARBA" id="ARBA00023268"/>
    </source>
</evidence>
<dbReference type="InterPro" id="IPR016036">
    <property type="entry name" value="Malonyl_transacylase_ACP-bd"/>
</dbReference>
<proteinExistence type="predicted"/>
<dbReference type="InterPro" id="IPR001227">
    <property type="entry name" value="Ac_transferase_dom_sf"/>
</dbReference>
<dbReference type="GO" id="GO:0004315">
    <property type="term" value="F:3-oxoacyl-[acyl-carrier-protein] synthase activity"/>
    <property type="evidence" value="ECO:0007669"/>
    <property type="project" value="InterPro"/>
</dbReference>
<dbReference type="VEuPathDB" id="FungiDB:CH63R_12222"/>
<dbReference type="SMART" id="SM00825">
    <property type="entry name" value="PKS_KS"/>
    <property type="match status" value="1"/>
</dbReference>
<evidence type="ECO:0000259" key="10">
    <source>
        <dbReference type="PROSITE" id="PS52019"/>
    </source>
</evidence>
<feature type="domain" description="PKS/mFAS DH" evidence="10">
    <location>
        <begin position="1296"/>
        <end position="1601"/>
    </location>
</feature>
<dbReference type="InterPro" id="IPR020841">
    <property type="entry name" value="PKS_Beta-ketoAc_synthase_dom"/>
</dbReference>
<dbReference type="GO" id="GO:0044550">
    <property type="term" value="P:secondary metabolite biosynthetic process"/>
    <property type="evidence" value="ECO:0007669"/>
    <property type="project" value="UniProtKB-ARBA"/>
</dbReference>
<feature type="region of interest" description="N-terminal hotdog fold" evidence="6">
    <location>
        <begin position="1296"/>
        <end position="1424"/>
    </location>
</feature>
<dbReference type="PROSITE" id="PS50075">
    <property type="entry name" value="CARRIER"/>
    <property type="match status" value="1"/>
</dbReference>
<dbReference type="InterPro" id="IPR014031">
    <property type="entry name" value="Ketoacyl_synth_C"/>
</dbReference>
<feature type="region of interest" description="Disordered" evidence="7">
    <location>
        <begin position="1612"/>
        <end position="1658"/>
    </location>
</feature>
<evidence type="ECO:0000256" key="2">
    <source>
        <dbReference type="ARBA" id="ARBA00022553"/>
    </source>
</evidence>
<evidence type="ECO:0000256" key="3">
    <source>
        <dbReference type="ARBA" id="ARBA00022679"/>
    </source>
</evidence>
<accession>A0A1B7Y0I1</accession>
<evidence type="ECO:0000256" key="5">
    <source>
        <dbReference type="ARBA" id="ARBA00023315"/>
    </source>
</evidence>
<dbReference type="PROSITE" id="PS52004">
    <property type="entry name" value="KS3_2"/>
    <property type="match status" value="1"/>
</dbReference>
<dbReference type="SUPFAM" id="SSF53901">
    <property type="entry name" value="Thiolase-like"/>
    <property type="match status" value="1"/>
</dbReference>
<dbReference type="PROSITE" id="PS00012">
    <property type="entry name" value="PHOSPHOPANTETHEINE"/>
    <property type="match status" value="1"/>
</dbReference>
<dbReference type="InterPro" id="IPR013120">
    <property type="entry name" value="FAR_NAD-bd"/>
</dbReference>
<dbReference type="Gene3D" id="3.40.366.10">
    <property type="entry name" value="Malonyl-Coenzyme A Acyl Carrier Protein, domain 2"/>
    <property type="match status" value="2"/>
</dbReference>
<organism evidence="11 12">
    <name type="scientific">Colletotrichum higginsianum (strain IMI 349063)</name>
    <name type="common">Crucifer anthracnose fungus</name>
    <dbReference type="NCBI Taxonomy" id="759273"/>
    <lineage>
        <taxon>Eukaryota</taxon>
        <taxon>Fungi</taxon>
        <taxon>Dikarya</taxon>
        <taxon>Ascomycota</taxon>
        <taxon>Pezizomycotina</taxon>
        <taxon>Sordariomycetes</taxon>
        <taxon>Hypocreomycetidae</taxon>
        <taxon>Glomerellales</taxon>
        <taxon>Glomerellaceae</taxon>
        <taxon>Colletotrichum</taxon>
        <taxon>Colletotrichum destructivum species complex</taxon>
    </lineage>
</organism>
<dbReference type="Gene3D" id="3.40.50.150">
    <property type="entry name" value="Vaccinia Virus protein VP39"/>
    <property type="match status" value="1"/>
</dbReference>
<dbReference type="CDD" id="cd02440">
    <property type="entry name" value="AdoMet_MTases"/>
    <property type="match status" value="1"/>
</dbReference>
<dbReference type="Pfam" id="PF08242">
    <property type="entry name" value="Methyltransf_12"/>
    <property type="match status" value="1"/>
</dbReference>
<evidence type="ECO:0000256" key="1">
    <source>
        <dbReference type="ARBA" id="ARBA00022450"/>
    </source>
</evidence>
<dbReference type="GeneID" id="28871303"/>
<dbReference type="Pfam" id="PF07993">
    <property type="entry name" value="NAD_binding_4"/>
    <property type="match status" value="1"/>
</dbReference>
<dbReference type="PANTHER" id="PTHR45681:SF6">
    <property type="entry name" value="POLYKETIDE SYNTHASE 37"/>
    <property type="match status" value="1"/>
</dbReference>
<dbReference type="Gene3D" id="3.40.47.10">
    <property type="match status" value="1"/>
</dbReference>
<dbReference type="PROSITE" id="PS52019">
    <property type="entry name" value="PKS_MFAS_DH"/>
    <property type="match status" value="1"/>
</dbReference>
<dbReference type="OrthoDB" id="329835at2759"/>
<name>A0A1B7Y0I1_COLHI</name>
<reference evidence="12" key="1">
    <citation type="journal article" date="2017" name="BMC Genomics">
        <title>Gapless genome assembly of Colletotrichum higginsianum reveals chromosome structure and association of transposable elements with secondary metabolite gene clusters.</title>
        <authorList>
            <person name="Dallery J.-F."/>
            <person name="Lapalu N."/>
            <person name="Zampounis A."/>
            <person name="Pigne S."/>
            <person name="Luyten I."/>
            <person name="Amselem J."/>
            <person name="Wittenberg A.H.J."/>
            <person name="Zhou S."/>
            <person name="de Queiroz M.V."/>
            <person name="Robin G.P."/>
            <person name="Auger A."/>
            <person name="Hainaut M."/>
            <person name="Henrissat B."/>
            <person name="Kim K.-T."/>
            <person name="Lee Y.-H."/>
            <person name="Lespinet O."/>
            <person name="Schwartz D.C."/>
            <person name="Thon M.R."/>
            <person name="O'Connell R.J."/>
        </authorList>
    </citation>
    <scope>NUCLEOTIDE SEQUENCE [LARGE SCALE GENOMIC DNA]</scope>
    <source>
        <strain evidence="12">IMI 349063</strain>
    </source>
</reference>
<dbReference type="SUPFAM" id="SSF55048">
    <property type="entry name" value="Probable ACP-binding domain of malonyl-CoA ACP transacylase"/>
    <property type="match status" value="1"/>
</dbReference>
<dbReference type="Pfam" id="PF16073">
    <property type="entry name" value="SAT"/>
    <property type="match status" value="1"/>
</dbReference>
<sequence length="2641" mass="288779">MSSFQQLVENSQVPSLLLFGPLALSFDQGALDRLCEVVSGNAEYSWILDTLASLPEHWESITASIPSLKQADPRLKKQLQDMRDTFQASKSWPDTGYPLPNTLLVPLAVAYQMTQYAAFINHTAGWTRLASADTETLGLCTGLLSAFAVSSAGGNKELFAKYGAVAMRLGLLVGMVVDEQDSLEPARSISVAWNSADGGEEARRILALDEFQGTYISVYFDETRATVTSSPTKLRALQQRLRESSLISSELALVGPFHAKRNLGCLDALLAFADKHPEFHFADTRKLAFPTRSNRDGSILGQNILHHEALESILVHPPQWWKTFSAAKDARLRVDTGSSNNNNNNNNNNYVVSFGPERCVPPSLMRPLRQHVVHLADHDRALFKALPRHIADSDIAVVGMACKVAGSDGLEEFWDLLCNGEPQHQELKDQRFSFQTPFRPADAKRKWFANLVDGADHFDHKFFKRSPRESATMDPQQRWMLQIAYQAVEQSGYFNAVSPERSVGCYIGLRGNDYYDNVACHPPNAFTATGNLQAFVAGKISHQFDWTGPAMTIDTACSSSLVAIHQACRAIIAGDCNAALAGGAHIMTSPLWFQNLAGASFLSTTGQCKPFDAAADGYCRGDGVGALFLKRHSQAIADGDQVLGVIPATAVQQNLNTTPIFVPNAPSLSDLFSSVTTRAAIAPSQISVVEAHGTGTAVGDPAEYNGIRKVLGGPGRDSPLVLGSVKSLVGHTECASGVVSAVKILLMLQKGMIPPQVNLKTINPALGASPRDNIRFATSLEPWNADFRAALINNYGASGSNASMIISQPTGKRALDSPAVTGRYPFWLTGADDAALIRYAGALDTFLSRQDGQEHASLSNVSFNVARQSNRQLQRALLFTAKSVGDLRQRLTAFAARESSAVVPIDRPAAKPVVLCFGGQTSTFIGLDKDVYDRAAVLRKHLDEVDARAKAIGVESVFPAIFERTPITDTVVLHTTLFAFQYASAKAWIESGVNPVAVVGHSFGELTALCISGALSLDDTLKMIVARARLIRDSWGAEKGAMMAIEADLSEVEMLLHDSAQSCPAVTPATIACYNGPRSFTLAGSVAAIDAFADTISKRGSSAFRTKRLNVSNAYHCSLVDPLTDRLEENARDLNFREPVIPLESTSRLSTMTKTQSSYFSEHMRSPVFFHQAVERLHKQYPSSIFLEAGSNSTVTSMAGRALGNPTDCHFQGINITCCDDGWDKLTDATVNLWKAGLTANYWGHHAAHTSQHTPLLLPPYQFEKSSHWLELKPVAPAVEVVVRETAPEVVPRSLINFTGYQKEGDNKPLARFQINTALAEYEKTLSGHVIAQEAPICPATMQTGFVLNALSSLKPELSKLVPQTHGVKFLSPICRDPGRSLWIDAVETKAMTWEWSIYSTARNGNGQKTMHTSGQFEYSSVDNNSLLAEISRYERLFSYQRCVELLNSNSVDNVLEAQVIYMLFSNVVEYGEEFKGVKKLVGKNDQSAAHIVRLNTQNESWYDAHLADTFCQLGGIWANCMANDRLSGEVFIANGIEQWVRSPRVLKQPYPSAFHVYATNARTSDRATLTDVFIFDAADGCLVEAILGIGYSKCPKASLQKLLARLTAGESGDASPASVERSAPVPLPGTTTEPPAQHQEAVSKQPKPIQVEKPKQAPKIDVMPRVKAILADLSGLEMEEIKDDSQLADLGIDSLVGMEMAHEIEAAYDITLPENELIDILDLPGLIACVQKALGGGSAALGTPRSPADSTDDDWQDGGLSASDTDVSTPPSSPDIMEADVKRGGKQVMDYAKTSLLAVDKVMDAFSDTKNLTDGRIAEQGQTAYVEGALPRQTELTIALTLEAFEHVSQSPLQKLRSGETLDFVPHKKEQRPLVRHLYRMLETETQTIVVNSNDTITRTAVPFPKIRSSEAVYQELMTRFPDQSTANKLTKYAGTHLAEVLSGKTDGVKLIFGSAEGRELVSGFYADWPLNQALYKLMDDFFNALIPRLDITPGSGPLKILEMGAGTGGTTKRLLPLLARLGVPIEYTFTDLAPSLVAAARKKWGKEYPFMKFRTHDIEKVPADDLIGTQHIVLSSNAVHATHSLVVSTGNIRKMLRPDGLLLMLEMTRTPYWVDLVFGLFEGWWLFEDGRSHALTHEDRWRKDLQTAGYGHVDWTQGATAESEIEKLVIALADPASVSGYETHARTSVSLPRESTPADCAARQAVVDRFVAELVEDFDAATRGDSAYLGISAPPTPGTTVLITGATGSLGSHLVEVCALMPSVARVVCLNRRSKEERDPANRQRQAMDEKGIPLSGQAAAKMVVLEADLSKPQLGLTETDYAQLVRSTTHIVHNAWPMCFKWSVKRFEPNMQGLLNLLILSHHAADHRRRHGNPGFQMTFQFISSIAVVGHYPYRTGKAAVPEERMCFSSVLPTGYGDAKYVCERVLDETLHRDTDRYHAMSVRLGQIAGSSKTGFWNMTEHVAFMLKSSQTLKALPDFGEKGVMSWTPVDVVAQTCADLLFQPSSGHAKREQSCHPIYHIDNPIRQSWSDAIRVLAKTITPGASLQVLPFKEWTRLVREYTPPASVGKEKPGPEMKNPAKLLIDFLEDDFERMSCGGVLLGTAHAREHSRTLAGFGAVSEEYLELVIGSWRQRGFLE</sequence>
<dbReference type="InterPro" id="IPR009081">
    <property type="entry name" value="PP-bd_ACP"/>
</dbReference>
<keyword evidence="5" id="KW-0012">Acyltransferase</keyword>